<accession>A0ABY7E6S6</accession>
<dbReference type="InterPro" id="IPR029131">
    <property type="entry name" value="HAUS5"/>
</dbReference>
<dbReference type="EMBL" id="CP111016">
    <property type="protein sequence ID" value="WAR05748.1"/>
    <property type="molecule type" value="Genomic_DNA"/>
</dbReference>
<proteinExistence type="predicted"/>
<keyword evidence="1" id="KW-0175">Coiled coil</keyword>
<sequence length="567" mass="63590">MCLSNHVPGCVKGQELQSGNGKSKTSAPSYKVNYDVGGEQFEDTKQALLERRAALTGEITTTLRDVGHFEHEVERITAEVAETEQKYQQVKEAINNSRRKAALLTAFCVKSADNAAQYKEYVRCLQTRTATIKSRAQKGLETEEYYSREAAGGESDEEEETEGKTPALEIASAKHVRESCSEIGTFLQDTLNGAFTNDKALFSKQKEPLWQKVEQVCGTFSADQILTGLLTHTVDTTAALRSLTSKVDIRRDAQKLRNKEHFLSFVQCQKSVNDARNLEQSVSMVKSRIEKKLHKLFSQKSTDLKLARTLVDVEVEVDGQRAALHSLTQETEALKDQKQGVIHVLVKQNMNAQSRLEEQLAEISDYIGRSFVSQPSHLTGLTGKLAGTVSQEVDGFANLVLPYLMFSQIDSALKTAVMDLSIHQTSHVHIRPALSTVLAPECILSQCVQLREDIGDILHRLDREASIASRRTEDDVVVNITELCERAGESDSQQLRQTLPRLQEKISRTNQALDNCTHARQAADDWWLEPSQKCVPWVTVDDHTLQQYIDRWTVLVTSLRQQLLHNQ</sequence>
<evidence type="ECO:0000313" key="3">
    <source>
        <dbReference type="EMBL" id="WAR05748.1"/>
    </source>
</evidence>
<feature type="coiled-coil region" evidence="1">
    <location>
        <begin position="66"/>
        <end position="100"/>
    </location>
</feature>
<dbReference type="PANTHER" id="PTHR28588:SF1">
    <property type="entry name" value="HAUS AUGMIN-LIKE COMPLEX SUBUNIT 5"/>
    <property type="match status" value="1"/>
</dbReference>
<dbReference type="Proteomes" id="UP001164746">
    <property type="component" value="Chromosome 5"/>
</dbReference>
<name>A0ABY7E6S6_MYAAR</name>
<gene>
    <name evidence="3" type="ORF">MAR_021117</name>
</gene>
<reference evidence="3" key="1">
    <citation type="submission" date="2022-11" db="EMBL/GenBank/DDBJ databases">
        <title>Centuries of genome instability and evolution in soft-shell clam transmissible cancer (bioRxiv).</title>
        <authorList>
            <person name="Hart S.F.M."/>
            <person name="Yonemitsu M.A."/>
            <person name="Giersch R.M."/>
            <person name="Beal B.F."/>
            <person name="Arriagada G."/>
            <person name="Davis B.W."/>
            <person name="Ostrander E.A."/>
            <person name="Goff S.P."/>
            <person name="Metzger M.J."/>
        </authorList>
    </citation>
    <scope>NUCLEOTIDE SEQUENCE</scope>
    <source>
        <strain evidence="3">MELC-2E11</strain>
        <tissue evidence="3">Siphon/mantle</tissue>
    </source>
</reference>
<organism evidence="3 4">
    <name type="scientific">Mya arenaria</name>
    <name type="common">Soft-shell clam</name>
    <dbReference type="NCBI Taxonomy" id="6604"/>
    <lineage>
        <taxon>Eukaryota</taxon>
        <taxon>Metazoa</taxon>
        <taxon>Spiralia</taxon>
        <taxon>Lophotrochozoa</taxon>
        <taxon>Mollusca</taxon>
        <taxon>Bivalvia</taxon>
        <taxon>Autobranchia</taxon>
        <taxon>Heteroconchia</taxon>
        <taxon>Euheterodonta</taxon>
        <taxon>Imparidentia</taxon>
        <taxon>Neoheterodontei</taxon>
        <taxon>Myida</taxon>
        <taxon>Myoidea</taxon>
        <taxon>Myidae</taxon>
        <taxon>Mya</taxon>
    </lineage>
</organism>
<evidence type="ECO:0000256" key="1">
    <source>
        <dbReference type="SAM" id="Coils"/>
    </source>
</evidence>
<feature type="region of interest" description="Disordered" evidence="2">
    <location>
        <begin position="143"/>
        <end position="164"/>
    </location>
</feature>
<dbReference type="PANTHER" id="PTHR28588">
    <property type="entry name" value="HAUS AUGMIN-LIKE COMPLEX SUBUNIT 5"/>
    <property type="match status" value="1"/>
</dbReference>
<evidence type="ECO:0000313" key="4">
    <source>
        <dbReference type="Proteomes" id="UP001164746"/>
    </source>
</evidence>
<evidence type="ECO:0008006" key="5">
    <source>
        <dbReference type="Google" id="ProtNLM"/>
    </source>
</evidence>
<protein>
    <recommendedName>
        <fullName evidence="5">AUGMIN subunit 5</fullName>
    </recommendedName>
</protein>
<dbReference type="Pfam" id="PF14817">
    <property type="entry name" value="HAUS5"/>
    <property type="match status" value="2"/>
</dbReference>
<keyword evidence="4" id="KW-1185">Reference proteome</keyword>
<evidence type="ECO:0000256" key="2">
    <source>
        <dbReference type="SAM" id="MobiDB-lite"/>
    </source>
</evidence>